<comment type="caution">
    <text evidence="1">The sequence shown here is derived from an EMBL/GenBank/DDBJ whole genome shotgun (WGS) entry which is preliminary data.</text>
</comment>
<dbReference type="Proteomes" id="UP000238479">
    <property type="component" value="Chromosome 4"/>
</dbReference>
<dbReference type="EMBL" id="PDCK01000042">
    <property type="protein sequence ID" value="PRQ39989.1"/>
    <property type="molecule type" value="Genomic_DNA"/>
</dbReference>
<evidence type="ECO:0000313" key="2">
    <source>
        <dbReference type="Proteomes" id="UP000238479"/>
    </source>
</evidence>
<dbReference type="STRING" id="74649.A0A2P6R0T0"/>
<evidence type="ECO:0000313" key="1">
    <source>
        <dbReference type="EMBL" id="PRQ39989.1"/>
    </source>
</evidence>
<dbReference type="AlphaFoldDB" id="A0A2P6R0T0"/>
<organism evidence="1 2">
    <name type="scientific">Rosa chinensis</name>
    <name type="common">China rose</name>
    <dbReference type="NCBI Taxonomy" id="74649"/>
    <lineage>
        <taxon>Eukaryota</taxon>
        <taxon>Viridiplantae</taxon>
        <taxon>Streptophyta</taxon>
        <taxon>Embryophyta</taxon>
        <taxon>Tracheophyta</taxon>
        <taxon>Spermatophyta</taxon>
        <taxon>Magnoliopsida</taxon>
        <taxon>eudicotyledons</taxon>
        <taxon>Gunneridae</taxon>
        <taxon>Pentapetalae</taxon>
        <taxon>rosids</taxon>
        <taxon>fabids</taxon>
        <taxon>Rosales</taxon>
        <taxon>Rosaceae</taxon>
        <taxon>Rosoideae</taxon>
        <taxon>Rosoideae incertae sedis</taxon>
        <taxon>Rosa</taxon>
    </lineage>
</organism>
<keyword evidence="2" id="KW-1185">Reference proteome</keyword>
<reference evidence="1 2" key="1">
    <citation type="journal article" date="2018" name="Nat. Genet.">
        <title>The Rosa genome provides new insights in the design of modern roses.</title>
        <authorList>
            <person name="Bendahmane M."/>
        </authorList>
    </citation>
    <scope>NUCLEOTIDE SEQUENCE [LARGE SCALE GENOMIC DNA]</scope>
    <source>
        <strain evidence="2">cv. Old Blush</strain>
    </source>
</reference>
<name>A0A2P6R0T0_ROSCH</name>
<sequence>MCLASSHLDGETETSDLDESWFQLLETLPLPNVRMTTSTLLEVECSHVSHTYNIVMEIKWICPTAPIKPISGFGGFPSINCL</sequence>
<proteinExistence type="predicted"/>
<dbReference type="Gramene" id="PRQ39989">
    <property type="protein sequence ID" value="PRQ39989"/>
    <property type="gene ID" value="RchiOBHm_Chr4g0431191"/>
</dbReference>
<protein>
    <submittedName>
        <fullName evidence="1">Uncharacterized protein</fullName>
    </submittedName>
</protein>
<accession>A0A2P6R0T0</accession>
<gene>
    <name evidence="1" type="ORF">RchiOBHm_Chr4g0431191</name>
</gene>